<organism evidence="1 2">
    <name type="scientific">Clostridium diolis</name>
    <dbReference type="NCBI Taxonomy" id="223919"/>
    <lineage>
        <taxon>Bacteria</taxon>
        <taxon>Bacillati</taxon>
        <taxon>Bacillota</taxon>
        <taxon>Clostridia</taxon>
        <taxon>Eubacteriales</taxon>
        <taxon>Clostridiaceae</taxon>
        <taxon>Clostridium</taxon>
    </lineage>
</organism>
<comment type="caution">
    <text evidence="1">The sequence shown here is derived from an EMBL/GenBank/DDBJ whole genome shotgun (WGS) entry which is preliminary data.</text>
</comment>
<evidence type="ECO:0000313" key="1">
    <source>
        <dbReference type="EMBL" id="GEA33603.1"/>
    </source>
</evidence>
<keyword evidence="2" id="KW-1185">Reference proteome</keyword>
<dbReference type="EMBL" id="BJLA01000024">
    <property type="protein sequence ID" value="GEA33603.1"/>
    <property type="molecule type" value="Genomic_DNA"/>
</dbReference>
<protein>
    <recommendedName>
        <fullName evidence="3">Helix-turn-helix domain-containing protein</fullName>
    </recommendedName>
</protein>
<gene>
    <name evidence="1" type="ORF">CDIOL_45260</name>
</gene>
<evidence type="ECO:0000313" key="2">
    <source>
        <dbReference type="Proteomes" id="UP000325212"/>
    </source>
</evidence>
<dbReference type="Proteomes" id="UP000325212">
    <property type="component" value="Unassembled WGS sequence"/>
</dbReference>
<reference evidence="1 2" key="1">
    <citation type="submission" date="2019-06" db="EMBL/GenBank/DDBJ databases">
        <title>Draft genome sequence of Clostridium diolis DSM 15410.</title>
        <authorList>
            <person name="Kobayashi H."/>
            <person name="Tanizawa Y."/>
            <person name="Tohno M."/>
        </authorList>
    </citation>
    <scope>NUCLEOTIDE SEQUENCE [LARGE SCALE GENOMIC DNA]</scope>
    <source>
        <strain evidence="1 2">DSM 15410</strain>
    </source>
</reference>
<dbReference type="AlphaFoldDB" id="A0AAV3W5M4"/>
<proteinExistence type="predicted"/>
<sequence>MNKEKADYPIVLQTKDVMEIMGCSSTTAAQYIKIASAKLKEQGKIPPVDVVKNLRIPRDQFYFIYGI</sequence>
<dbReference type="RefSeq" id="WP_039771192.1">
    <property type="nucleotide sequence ID" value="NZ_BJLA01000024.1"/>
</dbReference>
<name>A0AAV3W5M4_9CLOT</name>
<evidence type="ECO:0008006" key="3">
    <source>
        <dbReference type="Google" id="ProtNLM"/>
    </source>
</evidence>
<accession>A0AAV3W5M4</accession>